<dbReference type="AlphaFoldDB" id="A0A923SS60"/>
<dbReference type="RefSeq" id="WP_187304484.1">
    <property type="nucleotide sequence ID" value="NZ_JACRYT010000043.1"/>
</dbReference>
<sequence length="60" mass="7131">MKYYMAVTADEYELPVCVCKNVIELSKRYEMTEKTMRSYLSRGTVRKKEGVKFVRVITEE</sequence>
<evidence type="ECO:0000313" key="1">
    <source>
        <dbReference type="EMBL" id="MBC6681401.1"/>
    </source>
</evidence>
<proteinExistence type="predicted"/>
<comment type="caution">
    <text evidence="1">The sequence shown here is derived from an EMBL/GenBank/DDBJ whole genome shotgun (WGS) entry which is preliminary data.</text>
</comment>
<keyword evidence="2" id="KW-1185">Reference proteome</keyword>
<dbReference type="EMBL" id="JACRYT010000043">
    <property type="protein sequence ID" value="MBC6681401.1"/>
    <property type="molecule type" value="Genomic_DNA"/>
</dbReference>
<evidence type="ECO:0000313" key="2">
    <source>
        <dbReference type="Proteomes" id="UP000602647"/>
    </source>
</evidence>
<organism evidence="1 2">
    <name type="scientific">Zhenpiania hominis</name>
    <dbReference type="NCBI Taxonomy" id="2763644"/>
    <lineage>
        <taxon>Bacteria</taxon>
        <taxon>Bacillati</taxon>
        <taxon>Bacillota</taxon>
        <taxon>Clostridia</taxon>
        <taxon>Peptostreptococcales</taxon>
        <taxon>Anaerovoracaceae</taxon>
        <taxon>Zhenpiania</taxon>
    </lineage>
</organism>
<name>A0A923SS60_9FIRM</name>
<protein>
    <submittedName>
        <fullName evidence="1">Uncharacterized protein</fullName>
    </submittedName>
</protein>
<accession>A0A923SS60</accession>
<dbReference type="Proteomes" id="UP000602647">
    <property type="component" value="Unassembled WGS sequence"/>
</dbReference>
<gene>
    <name evidence="1" type="ORF">H9L42_16450</name>
</gene>
<reference evidence="1" key="1">
    <citation type="submission" date="2020-08" db="EMBL/GenBank/DDBJ databases">
        <title>Genome public.</title>
        <authorList>
            <person name="Liu C."/>
            <person name="Sun Q."/>
        </authorList>
    </citation>
    <scope>NUCLEOTIDE SEQUENCE</scope>
    <source>
        <strain evidence="1">BX12</strain>
    </source>
</reference>